<protein>
    <submittedName>
        <fullName evidence="1">Uncharacterized protein</fullName>
    </submittedName>
</protein>
<keyword evidence="2" id="KW-1185">Reference proteome</keyword>
<dbReference type="EMBL" id="PGCK01000010">
    <property type="protein sequence ID" value="MCD1295727.1"/>
    <property type="molecule type" value="Genomic_DNA"/>
</dbReference>
<gene>
    <name evidence="1" type="ORF">CUJ83_12030</name>
</gene>
<dbReference type="AlphaFoldDB" id="A0AAP2RGB4"/>
<dbReference type="Proteomes" id="UP001320159">
    <property type="component" value="Unassembled WGS sequence"/>
</dbReference>
<evidence type="ECO:0000313" key="1">
    <source>
        <dbReference type="EMBL" id="MCD1295727.1"/>
    </source>
</evidence>
<evidence type="ECO:0000313" key="2">
    <source>
        <dbReference type="Proteomes" id="UP001320159"/>
    </source>
</evidence>
<comment type="caution">
    <text evidence="1">The sequence shown here is derived from an EMBL/GenBank/DDBJ whole genome shotgun (WGS) entry which is preliminary data.</text>
</comment>
<proteinExistence type="predicted"/>
<accession>A0AAP2RGB4</accession>
<sequence length="88" mass="9849">MNMSDEYPESLQEAIEMAKNKLSKMLGAPQNTLAVISSEEITWPDTSLGMPEPGKSYAQMLVEGYRIVLSFGDKKYEFHIGNGMVKMD</sequence>
<name>A0AAP2RGB4_9EURY</name>
<organism evidence="1 2">
    <name type="scientific">Methanooceanicella nereidis</name>
    <dbReference type="NCBI Taxonomy" id="2052831"/>
    <lineage>
        <taxon>Archaea</taxon>
        <taxon>Methanobacteriati</taxon>
        <taxon>Methanobacteriota</taxon>
        <taxon>Stenosarchaea group</taxon>
        <taxon>Methanomicrobia</taxon>
        <taxon>Methanocellales</taxon>
        <taxon>Methanocellaceae</taxon>
        <taxon>Methanooceanicella</taxon>
    </lineage>
</organism>
<reference evidence="1 2" key="1">
    <citation type="submission" date="2017-11" db="EMBL/GenBank/DDBJ databases">
        <title>Isolation and Characterization of Family Methanocellaceae Species from Potential Methane Hydrate Area Offshore Southwestern Taiwan.</title>
        <authorList>
            <person name="Zhang W.-L."/>
            <person name="Chen W.-C."/>
            <person name="Lai M.-C."/>
            <person name="Chen S.-C."/>
        </authorList>
    </citation>
    <scope>NUCLEOTIDE SEQUENCE [LARGE SCALE GENOMIC DNA]</scope>
    <source>
        <strain evidence="1 2">CWC-04</strain>
    </source>
</reference>